<keyword evidence="2" id="KW-1133">Transmembrane helix</keyword>
<feature type="transmembrane region" description="Helical" evidence="2">
    <location>
        <begin position="509"/>
        <end position="530"/>
    </location>
</feature>
<name>D7CQX0_TRURR</name>
<keyword evidence="3" id="KW-0732">Signal</keyword>
<dbReference type="Proteomes" id="UP000000379">
    <property type="component" value="Chromosome"/>
</dbReference>
<dbReference type="AlphaFoldDB" id="D7CQX0"/>
<dbReference type="Pfam" id="PF09972">
    <property type="entry name" value="DUF2207"/>
    <property type="match status" value="1"/>
</dbReference>
<reference evidence="6 7" key="2">
    <citation type="journal article" date="2011" name="Stand. Genomic Sci.">
        <title>Complete genome sequence of Truepera radiovictrix type strain (RQ-24).</title>
        <authorList>
            <person name="Ivanova N."/>
            <person name="Rohde C."/>
            <person name="Munk C."/>
            <person name="Nolan M."/>
            <person name="Lucas S."/>
            <person name="Del Rio T.G."/>
            <person name="Tice H."/>
            <person name="Deshpande S."/>
            <person name="Cheng J.F."/>
            <person name="Tapia R."/>
            <person name="Han C."/>
            <person name="Goodwin L."/>
            <person name="Pitluck S."/>
            <person name="Liolios K."/>
            <person name="Mavromatis K."/>
            <person name="Mikhailova N."/>
            <person name="Pati A."/>
            <person name="Chen A."/>
            <person name="Palaniappan K."/>
            <person name="Land M."/>
            <person name="Hauser L."/>
            <person name="Chang Y.J."/>
            <person name="Jeffries C.D."/>
            <person name="Brambilla E."/>
            <person name="Rohde M."/>
            <person name="Goker M."/>
            <person name="Tindall B.J."/>
            <person name="Woyke T."/>
            <person name="Bristow J."/>
            <person name="Eisen J.A."/>
            <person name="Markowitz V."/>
            <person name="Hugenholtz P."/>
            <person name="Kyrpides N.C."/>
            <person name="Klenk H.P."/>
            <person name="Lapidus A."/>
        </authorList>
    </citation>
    <scope>NUCLEOTIDE SEQUENCE [LARGE SCALE GENOMIC DNA]</scope>
    <source>
        <strain evidence="7">DSM 17093 / CIP 108686 / LMG 22925 / RQ-24</strain>
    </source>
</reference>
<keyword evidence="2" id="KW-0812">Transmembrane</keyword>
<dbReference type="InterPro" id="IPR018702">
    <property type="entry name" value="DUF2207"/>
</dbReference>
<dbReference type="HOGENOM" id="CLU_400584_0_0_0"/>
<gene>
    <name evidence="6" type="ordered locus">Trad_1990</name>
</gene>
<evidence type="ECO:0000256" key="2">
    <source>
        <dbReference type="SAM" id="Phobius"/>
    </source>
</evidence>
<keyword evidence="2" id="KW-0472">Membrane</keyword>
<dbReference type="OrthoDB" id="5507254at2"/>
<evidence type="ECO:0008006" key="8">
    <source>
        <dbReference type="Google" id="ProtNLM"/>
    </source>
</evidence>
<evidence type="ECO:0000256" key="1">
    <source>
        <dbReference type="SAM" id="MobiDB-lite"/>
    </source>
</evidence>
<evidence type="ECO:0000256" key="3">
    <source>
        <dbReference type="SAM" id="SignalP"/>
    </source>
</evidence>
<evidence type="ECO:0000313" key="6">
    <source>
        <dbReference type="EMBL" id="ADI15104.1"/>
    </source>
</evidence>
<dbReference type="InterPro" id="IPR048389">
    <property type="entry name" value="YciQ-like_C"/>
</dbReference>
<keyword evidence="7" id="KW-1185">Reference proteome</keyword>
<organism evidence="6 7">
    <name type="scientific">Truepera radiovictrix (strain DSM 17093 / CIP 108686 / LMG 22925 / RQ-24)</name>
    <dbReference type="NCBI Taxonomy" id="649638"/>
    <lineage>
        <taxon>Bacteria</taxon>
        <taxon>Thermotogati</taxon>
        <taxon>Deinococcota</taxon>
        <taxon>Deinococci</taxon>
        <taxon>Trueperales</taxon>
        <taxon>Trueperaceae</taxon>
        <taxon>Truepera</taxon>
    </lineage>
</organism>
<feature type="region of interest" description="Disordered" evidence="1">
    <location>
        <begin position="665"/>
        <end position="687"/>
    </location>
</feature>
<dbReference type="eggNOG" id="COG4907">
    <property type="taxonomic scope" value="Bacteria"/>
</dbReference>
<dbReference type="RefSeq" id="WP_013178469.1">
    <property type="nucleotide sequence ID" value="NC_014221.1"/>
</dbReference>
<sequence>MTIFRRYLPPLLLLLAGALGSAYAQDFRWLDVRQQVTVQPDGAVIVRDERTLSTRGDFGEAFICVALAPGQTLTLLEGGALSPGPAAEALQQPCEEGEGQEVVLRQAERVAERRVFFTYRLEGTLEAYSDVVAWYWEILERDRPPVDGYTLTVTAPGPMAEPYDAFVHRFNNPEAPVVRLSPDRSELSVTFAHVPAGDGVEIHYLMDPALFDAAVRRAGVQTPGLEGRLLEEARLANLGTPGAPTVHLTEAPRVVDAGAVTLTGTVAHEGVVTAVAYSLNRAAPAPCDLSPTPPWTFSCALTALEPGDNDVTIVARSAEGAGFTTHTLRWRSAAERARANPLWGLLGLFAALGVGGGVFRALGRQRRSSYPPSMRYPFEPPKARPPAAAALLASRLAPNTQAAFHATIMDLARRGFGSFASKGRQFNMHLDLEQDTSELLPFEASVLDYLKRAARSRRGDPAHLEFRELRRYSEKHLAHFLSVWSEELKAWLTAELGGPRLSPASQRAAWGWAALGVLGAALCGVGATLTLGAAQLALLGCALACGALSLVAAALLPAWRAEVAPEALGWQGFRRTLSDYTRMKDAPDDFFRLWDVYYCYAAALGVAERFLRNLERAAPLRNLDEGALASRAAWLGHGAMSGQSFAGVSSAALSLGSALRAAGASASSGGSVGGGGGGGGGGSSGGR</sequence>
<feature type="chain" id="PRO_5003094472" description="DUF2207 domain-containing protein" evidence="3">
    <location>
        <begin position="25"/>
        <end position="687"/>
    </location>
</feature>
<feature type="domain" description="DUF2207" evidence="4">
    <location>
        <begin position="34"/>
        <end position="205"/>
    </location>
</feature>
<reference evidence="7" key="1">
    <citation type="submission" date="2010-05" db="EMBL/GenBank/DDBJ databases">
        <title>The complete genome of Truepera radiovictris DSM 17093.</title>
        <authorList>
            <consortium name="US DOE Joint Genome Institute (JGI-PGF)"/>
            <person name="Lucas S."/>
            <person name="Copeland A."/>
            <person name="Lapidus A."/>
            <person name="Glavina del Rio T."/>
            <person name="Dalin E."/>
            <person name="Tice H."/>
            <person name="Bruce D."/>
            <person name="Goodwin L."/>
            <person name="Pitluck S."/>
            <person name="Kyrpides N."/>
            <person name="Mavromatis K."/>
            <person name="Ovchinnikova G."/>
            <person name="Munk A.C."/>
            <person name="Detter J.C."/>
            <person name="Han C."/>
            <person name="Tapia R."/>
            <person name="Land M."/>
            <person name="Hauser L."/>
            <person name="Markowitz V."/>
            <person name="Cheng J.-F."/>
            <person name="Hugenholtz P."/>
            <person name="Woyke T."/>
            <person name="Wu D."/>
            <person name="Tindall B."/>
            <person name="Pomrenke H.G."/>
            <person name="Brambilla E."/>
            <person name="Klenk H.-P."/>
            <person name="Eisen J.A."/>
        </authorList>
    </citation>
    <scope>NUCLEOTIDE SEQUENCE [LARGE SCALE GENOMIC DNA]</scope>
    <source>
        <strain evidence="7">DSM 17093 / CIP 108686 / LMG 22925 / RQ-24</strain>
    </source>
</reference>
<dbReference type="EMBL" id="CP002049">
    <property type="protein sequence ID" value="ADI15104.1"/>
    <property type="molecule type" value="Genomic_DNA"/>
</dbReference>
<evidence type="ECO:0000259" key="4">
    <source>
        <dbReference type="Pfam" id="PF09972"/>
    </source>
</evidence>
<feature type="compositionally biased region" description="Gly residues" evidence="1">
    <location>
        <begin position="670"/>
        <end position="687"/>
    </location>
</feature>
<evidence type="ECO:0000259" key="5">
    <source>
        <dbReference type="Pfam" id="PF20990"/>
    </source>
</evidence>
<dbReference type="KEGG" id="tra:Trad_1990"/>
<protein>
    <recommendedName>
        <fullName evidence="8">DUF2207 domain-containing protein</fullName>
    </recommendedName>
</protein>
<feature type="transmembrane region" description="Helical" evidence="2">
    <location>
        <begin position="342"/>
        <end position="362"/>
    </location>
</feature>
<proteinExistence type="predicted"/>
<feature type="signal peptide" evidence="3">
    <location>
        <begin position="1"/>
        <end position="24"/>
    </location>
</feature>
<dbReference type="Pfam" id="PF20990">
    <property type="entry name" value="DUF2207_C"/>
    <property type="match status" value="1"/>
</dbReference>
<feature type="transmembrane region" description="Helical" evidence="2">
    <location>
        <begin position="536"/>
        <end position="556"/>
    </location>
</feature>
<feature type="domain" description="Predicted membrane protein YciQ-like C-terminal" evidence="5">
    <location>
        <begin position="375"/>
        <end position="614"/>
    </location>
</feature>
<evidence type="ECO:0000313" key="7">
    <source>
        <dbReference type="Proteomes" id="UP000000379"/>
    </source>
</evidence>
<accession>D7CQX0</accession>
<dbReference type="STRING" id="649638.Trad_1990"/>